<dbReference type="InterPro" id="IPR027417">
    <property type="entry name" value="P-loop_NTPase"/>
</dbReference>
<dbReference type="OrthoDB" id="8326226at2"/>
<evidence type="ECO:0000313" key="2">
    <source>
        <dbReference type="EMBL" id="CUA92806.1"/>
    </source>
</evidence>
<dbReference type="AlphaFoldDB" id="A0A0K6HPP6"/>
<dbReference type="EMBL" id="CYHE01000002">
    <property type="protein sequence ID" value="CUA92806.1"/>
    <property type="molecule type" value="Genomic_DNA"/>
</dbReference>
<sequence length="161" mass="16530">MSGHAAHGGLLVHGCAVILGTTGVLIRGPSGSGKSRLAAELVERAGRNGHFAAHVADDQCLLDATEAGLRARAPQTISGLAELRGRGIVPVLHEPAALISLVADLEPAAELERMPEADALSTVLLDRLIARQPVPSGDAAGAVALIREALRAIYPGKRPPV</sequence>
<keyword evidence="3" id="KW-1185">Reference proteome</keyword>
<keyword evidence="2" id="KW-0808">Transferase</keyword>
<proteinExistence type="predicted"/>
<dbReference type="Gene3D" id="3.40.50.300">
    <property type="entry name" value="P-loop containing nucleotide triphosphate hydrolases"/>
    <property type="match status" value="1"/>
</dbReference>
<dbReference type="Pfam" id="PF07475">
    <property type="entry name" value="Hpr_kinase_C"/>
    <property type="match status" value="1"/>
</dbReference>
<organism evidence="2 3">
    <name type="scientific">Pannonibacter indicus</name>
    <dbReference type="NCBI Taxonomy" id="466044"/>
    <lineage>
        <taxon>Bacteria</taxon>
        <taxon>Pseudomonadati</taxon>
        <taxon>Pseudomonadota</taxon>
        <taxon>Alphaproteobacteria</taxon>
        <taxon>Hyphomicrobiales</taxon>
        <taxon>Stappiaceae</taxon>
        <taxon>Pannonibacter</taxon>
    </lineage>
</organism>
<dbReference type="GO" id="GO:0005524">
    <property type="term" value="F:ATP binding"/>
    <property type="evidence" value="ECO:0007669"/>
    <property type="project" value="InterPro"/>
</dbReference>
<dbReference type="Proteomes" id="UP000183900">
    <property type="component" value="Unassembled WGS sequence"/>
</dbReference>
<dbReference type="RefSeq" id="WP_055454447.1">
    <property type="nucleotide sequence ID" value="NZ_CYHE01000002.1"/>
</dbReference>
<dbReference type="GO" id="GO:0006109">
    <property type="term" value="P:regulation of carbohydrate metabolic process"/>
    <property type="evidence" value="ECO:0007669"/>
    <property type="project" value="InterPro"/>
</dbReference>
<protein>
    <submittedName>
        <fullName evidence="2">HPr Serine kinase C-terminal domain</fullName>
    </submittedName>
</protein>
<name>A0A0K6HPP6_9HYPH</name>
<dbReference type="InterPro" id="IPR011104">
    <property type="entry name" value="Hpr_kin/Pase_C"/>
</dbReference>
<accession>A0A0K6HPP6</accession>
<keyword evidence="2" id="KW-0418">Kinase</keyword>
<reference evidence="3" key="1">
    <citation type="submission" date="2015-08" db="EMBL/GenBank/DDBJ databases">
        <authorList>
            <person name="Varghese N."/>
        </authorList>
    </citation>
    <scope>NUCLEOTIDE SEQUENCE [LARGE SCALE GENOMIC DNA]</scope>
    <source>
        <strain evidence="3">DSM 23407</strain>
    </source>
</reference>
<dbReference type="SUPFAM" id="SSF53795">
    <property type="entry name" value="PEP carboxykinase-like"/>
    <property type="match status" value="1"/>
</dbReference>
<evidence type="ECO:0000259" key="1">
    <source>
        <dbReference type="Pfam" id="PF07475"/>
    </source>
</evidence>
<gene>
    <name evidence="2" type="ORF">Ga0061067_102140</name>
</gene>
<feature type="domain" description="HPr kinase/phosphorylase C-terminal" evidence="1">
    <location>
        <begin position="12"/>
        <end position="92"/>
    </location>
</feature>
<dbReference type="GO" id="GO:0000155">
    <property type="term" value="F:phosphorelay sensor kinase activity"/>
    <property type="evidence" value="ECO:0007669"/>
    <property type="project" value="InterPro"/>
</dbReference>
<evidence type="ECO:0000313" key="3">
    <source>
        <dbReference type="Proteomes" id="UP000183900"/>
    </source>
</evidence>